<dbReference type="EMBL" id="HG994372">
    <property type="protein sequence ID" value="CAF2106397.1"/>
    <property type="molecule type" value="Genomic_DNA"/>
</dbReference>
<sequence length="75" mass="8730">MRPQVCTWARFKTNSFLGNLKIEQRVSSIHSYLSASHTFTSCTRKSTKSLEPSLTEAESYLYIDHFFEPCFFLTI</sequence>
<protein>
    <submittedName>
        <fullName evidence="1">(rape) hypothetical protein</fullName>
    </submittedName>
</protein>
<dbReference type="AlphaFoldDB" id="A0A816UC74"/>
<reference evidence="1" key="1">
    <citation type="submission" date="2021-01" db="EMBL/GenBank/DDBJ databases">
        <authorList>
            <consortium name="Genoscope - CEA"/>
            <person name="William W."/>
        </authorList>
    </citation>
    <scope>NUCLEOTIDE SEQUENCE</scope>
</reference>
<accession>A0A816UC74</accession>
<gene>
    <name evidence="1" type="ORF">DARMORV10_C08P06190.1</name>
</gene>
<organism evidence="1">
    <name type="scientific">Brassica napus</name>
    <name type="common">Rape</name>
    <dbReference type="NCBI Taxonomy" id="3708"/>
    <lineage>
        <taxon>Eukaryota</taxon>
        <taxon>Viridiplantae</taxon>
        <taxon>Streptophyta</taxon>
        <taxon>Embryophyta</taxon>
        <taxon>Tracheophyta</taxon>
        <taxon>Spermatophyta</taxon>
        <taxon>Magnoliopsida</taxon>
        <taxon>eudicotyledons</taxon>
        <taxon>Gunneridae</taxon>
        <taxon>Pentapetalae</taxon>
        <taxon>rosids</taxon>
        <taxon>malvids</taxon>
        <taxon>Brassicales</taxon>
        <taxon>Brassicaceae</taxon>
        <taxon>Brassiceae</taxon>
        <taxon>Brassica</taxon>
    </lineage>
</organism>
<name>A0A816UC74_BRANA</name>
<proteinExistence type="predicted"/>
<dbReference type="Proteomes" id="UP001295469">
    <property type="component" value="Chromosome C08"/>
</dbReference>
<evidence type="ECO:0000313" key="1">
    <source>
        <dbReference type="EMBL" id="CAF2106397.1"/>
    </source>
</evidence>